<dbReference type="Gene3D" id="3.30.365.10">
    <property type="entry name" value="Aldehyde oxidase/xanthine dehydrogenase, molybdopterin binding domain"/>
    <property type="match status" value="4"/>
</dbReference>
<accession>A0A1M5NQ74</accession>
<evidence type="ECO:0000313" key="4">
    <source>
        <dbReference type="EMBL" id="SHG91617.1"/>
    </source>
</evidence>
<reference evidence="4 5" key="1">
    <citation type="submission" date="2016-11" db="EMBL/GenBank/DDBJ databases">
        <authorList>
            <person name="Jaros S."/>
            <person name="Januszkiewicz K."/>
            <person name="Wedrychowicz H."/>
        </authorList>
    </citation>
    <scope>NUCLEOTIDE SEQUENCE [LARGE SCALE GENOMIC DNA]</scope>
    <source>
        <strain evidence="4 5">GAS242</strain>
    </source>
</reference>
<dbReference type="InterPro" id="IPR008274">
    <property type="entry name" value="AldOxase/xan_DH_MoCoBD1"/>
</dbReference>
<dbReference type="Pfam" id="PF20256">
    <property type="entry name" value="MoCoBD_2"/>
    <property type="match status" value="1"/>
</dbReference>
<dbReference type="SUPFAM" id="SSF54665">
    <property type="entry name" value="CO dehydrogenase molybdoprotein N-domain-like"/>
    <property type="match status" value="1"/>
</dbReference>
<dbReference type="SMART" id="SM01008">
    <property type="entry name" value="Ald_Xan_dh_C"/>
    <property type="match status" value="1"/>
</dbReference>
<dbReference type="SUPFAM" id="SSF56003">
    <property type="entry name" value="Molybdenum cofactor-binding domain"/>
    <property type="match status" value="1"/>
</dbReference>
<gene>
    <name evidence="4" type="ORF">SAMN05444169_4787</name>
</gene>
<organism evidence="4 5">
    <name type="scientific">Bradyrhizobium erythrophlei</name>
    <dbReference type="NCBI Taxonomy" id="1437360"/>
    <lineage>
        <taxon>Bacteria</taxon>
        <taxon>Pseudomonadati</taxon>
        <taxon>Pseudomonadota</taxon>
        <taxon>Alphaproteobacteria</taxon>
        <taxon>Hyphomicrobiales</taxon>
        <taxon>Nitrobacteraceae</taxon>
        <taxon>Bradyrhizobium</taxon>
    </lineage>
</organism>
<dbReference type="InterPro" id="IPR000674">
    <property type="entry name" value="Ald_Oxase/Xan_DH_a/b"/>
</dbReference>
<dbReference type="Proteomes" id="UP000190675">
    <property type="component" value="Chromosome I"/>
</dbReference>
<dbReference type="Pfam" id="PF02738">
    <property type="entry name" value="MoCoBD_1"/>
    <property type="match status" value="1"/>
</dbReference>
<evidence type="ECO:0000256" key="1">
    <source>
        <dbReference type="ARBA" id="ARBA00022505"/>
    </source>
</evidence>
<name>A0A1M5NQ74_9BRAD</name>
<dbReference type="InterPro" id="IPR046867">
    <property type="entry name" value="AldOxase/xan_DH_MoCoBD2"/>
</dbReference>
<keyword evidence="1" id="KW-0500">Molybdenum</keyword>
<dbReference type="EMBL" id="LT670818">
    <property type="protein sequence ID" value="SHG91617.1"/>
    <property type="molecule type" value="Genomic_DNA"/>
</dbReference>
<evidence type="ECO:0000313" key="5">
    <source>
        <dbReference type="Proteomes" id="UP000190675"/>
    </source>
</evidence>
<evidence type="ECO:0000256" key="2">
    <source>
        <dbReference type="ARBA" id="ARBA00023002"/>
    </source>
</evidence>
<dbReference type="InterPro" id="IPR016208">
    <property type="entry name" value="Ald_Oxase/xanthine_DH-like"/>
</dbReference>
<dbReference type="GO" id="GO:0016491">
    <property type="term" value="F:oxidoreductase activity"/>
    <property type="evidence" value="ECO:0007669"/>
    <property type="project" value="UniProtKB-KW"/>
</dbReference>
<dbReference type="RefSeq" id="WP_079568061.1">
    <property type="nucleotide sequence ID" value="NZ_LT670818.1"/>
</dbReference>
<dbReference type="AlphaFoldDB" id="A0A1M5NQ74"/>
<keyword evidence="2" id="KW-0560">Oxidoreductase</keyword>
<evidence type="ECO:0000259" key="3">
    <source>
        <dbReference type="SMART" id="SM01008"/>
    </source>
</evidence>
<dbReference type="PANTHER" id="PTHR11908:SF132">
    <property type="entry name" value="ALDEHYDE OXIDASE 1-RELATED"/>
    <property type="match status" value="1"/>
</dbReference>
<dbReference type="OrthoDB" id="9758509at2"/>
<feature type="domain" description="Aldehyde oxidase/xanthine dehydrogenase a/b hammerhead" evidence="3">
    <location>
        <begin position="23"/>
        <end position="139"/>
    </location>
</feature>
<sequence>MRNEKFAWIGEKVLRKEDVRLTSGRGQYFADIQLPGVLHCYIVRSARAHARLVSVDTSTAKASAGVVAVFSGEDIKDQLDPLPHSIVVPNLPGKFPRHWPLAVGKVKFHGEPVAVVVATDRYLAEDAGELVEVVYEDLPYVGSPEASSRPDATVIHDDLDNNEIFSMSFTGGFTEDSVKTNVDEIQAIINSAPIVINRKFKTHRVGVTPLETRGVMAKWDRDDGLTCWATTQRPHIDRLALAEVLKIPTHQVRVIAPRDQGGGFGTKAPFYRESILIPWLAKTLGRPVRWLESREEGLMVVGQERDQRHEMTIAANKDGKVLAMRARVVADNGDGCMGVYWGFVMPVLGAATLPSGYYLPKCDIQLRSYVTNKPSLSPSRSFGSYPGRFVIERLMDVLAKEIGKEPAEIRRINFVSSLPHVTATGCHLDSGDYLKAFNSLVDTVDLKGFREKQAALRKQGRYIGLGFGTGVEISGIASDVFVQLENQPGYGSATIRIDARGGVQVLEGDAPQGTSHETTFAQVVAENFGIDVADVVVQTGDTANTPFGSGSLGARGGSYTVSAVHNASRNLRDKMARVFIHDRKLDLHVGDIQFERGFVFPALDPNNRVAFAELADRIIMKPVNMPPGEEAGLEATNYFEAAKPMFYFGAHACMVEVFPKTGEFKITRYVTCEDAGTVINPLVVEGQIQGGVVQGLSNAMFEEFLFDEHGQQLTTSLESYRLAIAPDVPHVEVTHSFTPCPHTPLGSRGIGEGIPGPVPGALTNALCDALAPFDIEINELPIRSDKLWQLLRAKEATAFQTVGSKQSDLRNA</sequence>
<dbReference type="PANTHER" id="PTHR11908">
    <property type="entry name" value="XANTHINE DEHYDROGENASE"/>
    <property type="match status" value="1"/>
</dbReference>
<dbReference type="InterPro" id="IPR037165">
    <property type="entry name" value="AldOxase/xan_DH_Mopterin-bd_sf"/>
</dbReference>
<dbReference type="GO" id="GO:0005506">
    <property type="term" value="F:iron ion binding"/>
    <property type="evidence" value="ECO:0007669"/>
    <property type="project" value="InterPro"/>
</dbReference>
<proteinExistence type="predicted"/>
<dbReference type="Gene3D" id="3.90.1170.50">
    <property type="entry name" value="Aldehyde oxidase/xanthine dehydrogenase, a/b hammerhead"/>
    <property type="match status" value="1"/>
</dbReference>
<protein>
    <submittedName>
        <fullName evidence="4">Carbon-monoxide dehydrogenase large subunit</fullName>
    </submittedName>
</protein>
<dbReference type="Pfam" id="PF01315">
    <property type="entry name" value="Ald_Xan_dh_C"/>
    <property type="match status" value="1"/>
</dbReference>
<dbReference type="InterPro" id="IPR036856">
    <property type="entry name" value="Ald_Oxase/Xan_DH_a/b_sf"/>
</dbReference>